<comment type="caution">
    <text evidence="6">The sequence shown here is derived from an EMBL/GenBank/DDBJ whole genome shotgun (WGS) entry which is preliminary data.</text>
</comment>
<feature type="domain" description="Endonuclease/exonuclease/phosphatase" evidence="4">
    <location>
        <begin position="1304"/>
        <end position="1467"/>
    </location>
</feature>
<dbReference type="Gene3D" id="3.60.21.10">
    <property type="match status" value="1"/>
</dbReference>
<dbReference type="CDD" id="cd04486">
    <property type="entry name" value="YhcR_OBF_like"/>
    <property type="match status" value="1"/>
</dbReference>
<dbReference type="InterPro" id="IPR008334">
    <property type="entry name" value="5'-Nucleotdase_C"/>
</dbReference>
<keyword evidence="7" id="KW-1185">Reference proteome</keyword>
<dbReference type="PROSITE" id="PS00330">
    <property type="entry name" value="HEMOLYSIN_CALCIUM"/>
    <property type="match status" value="1"/>
</dbReference>
<dbReference type="PRINTS" id="PR01607">
    <property type="entry name" value="APYRASEFAMLY"/>
</dbReference>
<dbReference type="Pfam" id="PF02872">
    <property type="entry name" value="5_nucleotid_C"/>
    <property type="match status" value="1"/>
</dbReference>
<dbReference type="InterPro" id="IPR029052">
    <property type="entry name" value="Metallo-depent_PP-like"/>
</dbReference>
<dbReference type="Pfam" id="PF22494">
    <property type="entry name" value="choice_anch_I"/>
    <property type="match status" value="2"/>
</dbReference>
<name>A0A8J7AKH4_9CYAN</name>
<proteinExistence type="predicted"/>
<dbReference type="Pfam" id="PF00353">
    <property type="entry name" value="HemolysinCabind"/>
    <property type="match status" value="2"/>
</dbReference>
<dbReference type="PANTHER" id="PTHR42834:SF1">
    <property type="entry name" value="ENDONUCLEASE_EXONUCLEASE_PHOSPHATASE FAMILY PROTEIN (AFU_ORTHOLOGUE AFUA_3G09210)"/>
    <property type="match status" value="1"/>
</dbReference>
<dbReference type="Gene3D" id="2.130.10.10">
    <property type="entry name" value="YVTN repeat-like/Quinoprotein amine dehydrogenase"/>
    <property type="match status" value="1"/>
</dbReference>
<dbReference type="GO" id="GO:0005509">
    <property type="term" value="F:calcium ion binding"/>
    <property type="evidence" value="ECO:0007669"/>
    <property type="project" value="InterPro"/>
</dbReference>
<dbReference type="Proteomes" id="UP000636505">
    <property type="component" value="Unassembled WGS sequence"/>
</dbReference>
<dbReference type="InterPro" id="IPR027372">
    <property type="entry name" value="Phytase-like_dom"/>
</dbReference>
<dbReference type="Pfam" id="PF19580">
    <property type="entry name" value="Exo_endo_phos_3"/>
    <property type="match status" value="1"/>
</dbReference>
<dbReference type="InterPro" id="IPR018511">
    <property type="entry name" value="Hemolysin-typ_Ca-bd_CS"/>
</dbReference>
<feature type="compositionally biased region" description="Basic and acidic residues" evidence="1">
    <location>
        <begin position="2184"/>
        <end position="2193"/>
    </location>
</feature>
<dbReference type="Pfam" id="PF13449">
    <property type="entry name" value="Phytase-like"/>
    <property type="match status" value="1"/>
</dbReference>
<dbReference type="InterPro" id="IPR001343">
    <property type="entry name" value="Hemolysn_Ca-bd"/>
</dbReference>
<dbReference type="PRINTS" id="PR00313">
    <property type="entry name" value="CABNDNGRPT"/>
</dbReference>
<accession>A0A8J7AKH4</accession>
<dbReference type="InterPro" id="IPR055188">
    <property type="entry name" value="Choice_anch_I"/>
</dbReference>
<evidence type="ECO:0000259" key="3">
    <source>
        <dbReference type="Pfam" id="PF13449"/>
    </source>
</evidence>
<dbReference type="Gene3D" id="3.90.780.10">
    <property type="entry name" value="5'-Nucleotidase, C-terminal domain"/>
    <property type="match status" value="1"/>
</dbReference>
<dbReference type="InterPro" id="IPR006179">
    <property type="entry name" value="5_nucleotidase/apyrase"/>
</dbReference>
<evidence type="ECO:0000259" key="4">
    <source>
        <dbReference type="Pfam" id="PF19580"/>
    </source>
</evidence>
<dbReference type="InterPro" id="IPR036907">
    <property type="entry name" value="5'-Nucleotdase_C_sf"/>
</dbReference>
<feature type="domain" description="Choice-of-anchor I" evidence="5">
    <location>
        <begin position="16"/>
        <end position="247"/>
    </location>
</feature>
<feature type="domain" description="Phytase-like" evidence="3">
    <location>
        <begin position="278"/>
        <end position="641"/>
    </location>
</feature>
<evidence type="ECO:0000313" key="6">
    <source>
        <dbReference type="EMBL" id="MBE9079393.1"/>
    </source>
</evidence>
<gene>
    <name evidence="6" type="ORF">IQ241_19180</name>
</gene>
<evidence type="ECO:0000259" key="5">
    <source>
        <dbReference type="Pfam" id="PF22494"/>
    </source>
</evidence>
<feature type="region of interest" description="Disordered" evidence="1">
    <location>
        <begin position="2172"/>
        <end position="2216"/>
    </location>
</feature>
<protein>
    <submittedName>
        <fullName evidence="6">Esterase-like activity of phytase family protein</fullName>
    </submittedName>
</protein>
<dbReference type="SUPFAM" id="SSF51004">
    <property type="entry name" value="C-terminal (heme d1) domain of cytochrome cd1-nitrite reductase"/>
    <property type="match status" value="1"/>
</dbReference>
<feature type="domain" description="5'-Nucleotidase C-terminal" evidence="2">
    <location>
        <begin position="1880"/>
        <end position="2068"/>
    </location>
</feature>
<dbReference type="SUPFAM" id="SSF56300">
    <property type="entry name" value="Metallo-dependent phosphatases"/>
    <property type="match status" value="1"/>
</dbReference>
<dbReference type="PANTHER" id="PTHR42834">
    <property type="entry name" value="ENDONUCLEASE/EXONUCLEASE/PHOSPHATASE FAMILY PROTEIN (AFU_ORTHOLOGUE AFUA_3G09210)"/>
    <property type="match status" value="1"/>
</dbReference>
<organism evidence="6 7">
    <name type="scientific">Vasconcelosia minhoensis LEGE 07310</name>
    <dbReference type="NCBI Taxonomy" id="915328"/>
    <lineage>
        <taxon>Bacteria</taxon>
        <taxon>Bacillati</taxon>
        <taxon>Cyanobacteriota</taxon>
        <taxon>Cyanophyceae</taxon>
        <taxon>Nodosilineales</taxon>
        <taxon>Cymatolegaceae</taxon>
        <taxon>Vasconcelosia</taxon>
        <taxon>Vasconcelosia minhoensis</taxon>
    </lineage>
</organism>
<evidence type="ECO:0000259" key="2">
    <source>
        <dbReference type="Pfam" id="PF02872"/>
    </source>
</evidence>
<dbReference type="SUPFAM" id="SSF55816">
    <property type="entry name" value="5'-nucleotidase (syn. UDP-sugar hydrolase), C-terminal domain"/>
    <property type="match status" value="1"/>
</dbReference>
<evidence type="ECO:0000256" key="1">
    <source>
        <dbReference type="SAM" id="MobiDB-lite"/>
    </source>
</evidence>
<dbReference type="GO" id="GO:0016787">
    <property type="term" value="F:hydrolase activity"/>
    <property type="evidence" value="ECO:0007669"/>
    <property type="project" value="InterPro"/>
</dbReference>
<dbReference type="Gene3D" id="3.60.10.10">
    <property type="entry name" value="Endonuclease/exonuclease/phosphatase"/>
    <property type="match status" value="1"/>
</dbReference>
<dbReference type="InterPro" id="IPR015943">
    <property type="entry name" value="WD40/YVTN_repeat-like_dom_sf"/>
</dbReference>
<dbReference type="RefSeq" id="WP_193910307.1">
    <property type="nucleotide sequence ID" value="NZ_JADEXG010000055.1"/>
</dbReference>
<dbReference type="GO" id="GO:0009166">
    <property type="term" value="P:nucleotide catabolic process"/>
    <property type="evidence" value="ECO:0007669"/>
    <property type="project" value="InterPro"/>
</dbReference>
<dbReference type="SUPFAM" id="SSF56219">
    <property type="entry name" value="DNase I-like"/>
    <property type="match status" value="1"/>
</dbReference>
<dbReference type="EMBL" id="JADEXG010000055">
    <property type="protein sequence ID" value="MBE9079393.1"/>
    <property type="molecule type" value="Genomic_DNA"/>
</dbReference>
<feature type="domain" description="Choice-of-anchor I" evidence="5">
    <location>
        <begin position="653"/>
        <end position="913"/>
    </location>
</feature>
<dbReference type="InterPro" id="IPR036691">
    <property type="entry name" value="Endo/exonu/phosph_ase_sf"/>
</dbReference>
<dbReference type="SUPFAM" id="SSF51120">
    <property type="entry name" value="beta-Roll"/>
    <property type="match status" value="1"/>
</dbReference>
<dbReference type="InterPro" id="IPR011048">
    <property type="entry name" value="Haem_d1_sf"/>
</dbReference>
<dbReference type="InterPro" id="IPR005135">
    <property type="entry name" value="Endo/exonuclease/phosphatase"/>
</dbReference>
<sequence length="2335" mass="245785">MADLLENIGRFESEFGAEIVAHDPENQLLYVVSGGTELQILDVSDPTDISQVDTVNIADFSTPVGGINSIAYANGLLAVAIEAETATDPGLLALVNIGLLPSVGDDFLAAAKVFTVGALPDMVTFTPDGSKVLVANEGEPNDGVDPEGSVSIIDVSGDFASLSQANVATADFTAFNGREADLRSDGVRIFPDRAAANDFEPEYIGVSPDGTTAFVTLQENNAVAIVDIESATVLGIAPLGVKDFSKGEPKLTSYAISDRGPITNGGEPLTTATGETIELGGFSGLWFDGVADSGNLKFLAVPDRGPNGEPVDGNRPFLLPDYQARIVTLEVNEATGEVAIASELLLTRPDGTLITGLPNVPNFDERAVDAAGNFVDLPFLEGFEEFGTDYDPFGADLEGIVRAPDGSFWMVDEYRPAIYHFAEDGVLIDRFVPEGIADLANAVNPGAEFETGDFGSETLPAEYNNRRANRGFEGMALDTDAGILYAFIQTPLSNPDRDAGDASSVIRMLGIDPATGEPVAEYVYLLQKPDVGGNVDKIGDAVYAGDGKFFVMERDSSLDPTAQKFVFEVDLTGATNVLGTDFGAETLEQQSPDELAEMGIQPVNKIKVTNLPSIGYLPSDKPEGLALLPDGRLAVLNDNDFGLEPEAEAVELGIIDFPAGNTLDPNDKDGGINLQNAPVFGLKMPDSIATFESDDVTYFVTANEGDDRGDADEDEFGDAIRIGDLADVTSFGRDGLALDERFVPAIAADDALGRLVVSSLDGDLDGDGDLDQLFSYGGRSFSIYDELGNLVFDSGDMIAKITAELTPELFNANDGDPEEFDTRSDNKGAEPEALTVGIIGGRPFAFVGLERAGGGVLVYDLSNPRNPEFVQYARSDEDIAPEGLAFIPAAKSPNGQPLLAIANEESDTVAVYQTNIPASTIAEIQGAGQISPLVGELVQTEGIVTAVDFRGFYVQSAIDDGDAATSEGLFISTSDSPIVSIGDEVRLFGEVGEFISGGADTGNLSITQMRDPDVVVLSSANDLPEAVVIGQSGWVPPTEIVISDDELPVNLQETAGEFDPDEDAIDFYESLEGMRVTVEDALAVSPTRVFSQFSAEAFTLPNQGAFATPDGVLTERGSINLVSGPDNTGDQNPERVQIQFNPNLLPEGFDTPALTVGDRLGDVTGVVGYSFGNFEVNVTEAFEIMPSGLTQEVTDLAGDEDELTVASYNVLNLSPLAEDDAQRMLLAEQIVTNLGAPDIVGLQEIQDNDGTTNGPDSEVTDATETLQALVDAIAAAGGPTYEFFDVAPVDDTSGGVPGGNLRNAFLYNPERVTLDSFASIDQNPAFEGTRNPLVGNFVFNGNLVTVVNNHLTSRFGSTPIFGGPQPFIQAGEAEREAQAQALNDFVDSVASTNPDAKVIVLGDLNTFEFTDDLSEILPGTGDEKVLTNLVQQAVNDDDAYTFIFDGNSQVLDHMFVTDALLDEAKFDIVHVNNDFPRDDGGVRFADTVVASDHEPIVGKFTLDEVTPMPSAFTLQLLHAADQEAGIPALEDAPRFSAVLNALRDDFENTLVLSSGDAIIPGLFFSASEAVYGGPGRADILIQNELGFEAIAFGNHEFDQGTALLRDLIAGAEDDPSTPDIDESFIGTQFPYLSANLDFSTSADLADLVVPDDQPPQPNSIAATTVIEVNGGKIGVVGATTPTLPTISSPGDVTVNPQPFDGNPTPEQLDALAAEIQTDVDQLLALNPGLNKVVLLAHMQQISIEQELATRLSNVDIIVAGGSNTRLVDETDRFRDGDTAQGTYPIFTTDADGNPVAVVNTDGNYKYVGRLVVDFDQNGILLPESYNPEVSGAFATDDQGVADLNAESLVDPEIQTIVKALEEVIIANESNVFGISEVYLDGRRSEVRTEETNLGNLTADANLAIAKQADSEVVISLKNGGGIRDDIGQVIVPAGGTGDPEFLPNEGIPGVKPEGGISQNDIANTLRFNNGLTLLTITAEELLAVVEHGVAATEEGATPGQFPQVSGLEFSFDPTAAPGDRVQSLVILDEEGNDAEVIVQDSELVGDPGRTFRMVTLSFLAGGGDGYPFPDRDVVQLAQEEDAPRTGDATFAPDGSEQDALAEYLEDNFGAEMPFNNPETAPELDTRIQNLAFREDTVIDGDVGGGNGGGGQTGQEILGTADANDLEGTSGNDTIAGLQGNDTIRGGDGDDILRGDLNNRSPQGKQGGDDLIFGGAGNDRIGGKGGNDQLFGDAGDDAIWGDDGDDLLRGGLGNDRLTGDNFSGGQGADTFVLAAGEGTDTITDFEIGIDFIGLADGLSFGSLTFSGDTISLGDETLAILQGVNTSVLTESAFTPV</sequence>
<evidence type="ECO:0000313" key="7">
    <source>
        <dbReference type="Proteomes" id="UP000636505"/>
    </source>
</evidence>
<dbReference type="InterPro" id="IPR011049">
    <property type="entry name" value="Serralysin-like_metalloprot_C"/>
</dbReference>
<reference evidence="6" key="1">
    <citation type="submission" date="2020-10" db="EMBL/GenBank/DDBJ databases">
        <authorList>
            <person name="Castelo-Branco R."/>
            <person name="Eusebio N."/>
            <person name="Adriana R."/>
            <person name="Vieira A."/>
            <person name="Brugerolle De Fraissinette N."/>
            <person name="Rezende De Castro R."/>
            <person name="Schneider M.P."/>
            <person name="Vasconcelos V."/>
            <person name="Leao P.N."/>
        </authorList>
    </citation>
    <scope>NUCLEOTIDE SEQUENCE</scope>
    <source>
        <strain evidence="6">LEGE 07310</strain>
    </source>
</reference>
<dbReference type="Gene3D" id="2.150.10.10">
    <property type="entry name" value="Serralysin-like metalloprotease, C-terminal"/>
    <property type="match status" value="2"/>
</dbReference>